<feature type="transmembrane region" description="Helical" evidence="1">
    <location>
        <begin position="335"/>
        <end position="354"/>
    </location>
</feature>
<dbReference type="Pfam" id="PF14476">
    <property type="entry name" value="Chloroplast_duf"/>
    <property type="match status" value="1"/>
</dbReference>
<dbReference type="OrthoDB" id="765586at2759"/>
<feature type="transmembrane region" description="Helical" evidence="1">
    <location>
        <begin position="121"/>
        <end position="140"/>
    </location>
</feature>
<dbReference type="PANTHER" id="PTHR33358:SF12">
    <property type="entry name" value="F-BOX PROTEIN WITH A DOMAIN PROTEIN"/>
    <property type="match status" value="1"/>
</dbReference>
<evidence type="ECO:0000256" key="1">
    <source>
        <dbReference type="SAM" id="Phobius"/>
    </source>
</evidence>
<protein>
    <recommendedName>
        <fullName evidence="4">F-box protein</fullName>
    </recommendedName>
</protein>
<keyword evidence="3" id="KW-1185">Reference proteome</keyword>
<gene>
    <name evidence="2" type="ORF">C5167_019103</name>
</gene>
<reference evidence="2 3" key="1">
    <citation type="journal article" date="2018" name="Science">
        <title>The opium poppy genome and morphinan production.</title>
        <authorList>
            <person name="Guo L."/>
            <person name="Winzer T."/>
            <person name="Yang X."/>
            <person name="Li Y."/>
            <person name="Ning Z."/>
            <person name="He Z."/>
            <person name="Teodor R."/>
            <person name="Lu Y."/>
            <person name="Bowser T.A."/>
            <person name="Graham I.A."/>
            <person name="Ye K."/>
        </authorList>
    </citation>
    <scope>NUCLEOTIDE SEQUENCE [LARGE SCALE GENOMIC DNA]</scope>
    <source>
        <strain evidence="3">cv. HN1</strain>
        <tissue evidence="2">Leaves</tissue>
    </source>
</reference>
<keyword evidence="1" id="KW-0472">Membrane</keyword>
<dbReference type="EMBL" id="CM010716">
    <property type="protein sequence ID" value="RZC50671.1"/>
    <property type="molecule type" value="Genomic_DNA"/>
</dbReference>
<feature type="transmembrane region" description="Helical" evidence="1">
    <location>
        <begin position="310"/>
        <end position="329"/>
    </location>
</feature>
<sequence length="436" mass="47441">MATLQVVSNLLCSSHSSSTVSQSRKGVQAALQFPKLNNIRKPYDLNLPSLTTKNSEPMTNITQQIMKTFINSPGHGASPTLSPTLSPTTLAGELYMIMEAIAERIEMHQNIGEQRNNWNTLLLNSINAITIAAATMTGLGSTGVVGSSSSLLALQVTSTLLYTAATGMLVVMNTIQPSQLAEEQRNATRLFRQLHEQIKTKLSLSRTPITQRDVNQAMKKVLALDKAYPLPLLGGVMIEKFPKNVEPANWWPEQSPKQETQVINNGKVGNNGWSSKLEKEMRGIVELLRTRDTEEYIRLSNMMLKINKTLAIAGPLLTGLGALGAAFAGSSSNGSLALLVGVTAGAMATVVNTMEHGGQIGMIFEMYRASAGSFQLLEETIESTLEEPQVEKREHGKLFEMKVALQLGRSLSDLRHFSGSLSPSRPVTKEFASKLF</sequence>
<feature type="transmembrane region" description="Helical" evidence="1">
    <location>
        <begin position="152"/>
        <end position="175"/>
    </location>
</feature>
<evidence type="ECO:0000313" key="3">
    <source>
        <dbReference type="Proteomes" id="UP000316621"/>
    </source>
</evidence>
<dbReference type="PANTHER" id="PTHR33358">
    <property type="entry name" value="F-BOX PROTEIN WITH A DOMAIN PROTEIN"/>
    <property type="match status" value="1"/>
</dbReference>
<accession>A0A4Y7ISH5</accession>
<dbReference type="InterPro" id="IPR027949">
    <property type="entry name" value="Chloroplast_duf"/>
</dbReference>
<dbReference type="OMA" id="RHSACKK"/>
<keyword evidence="1" id="KW-1133">Transmembrane helix</keyword>
<organism evidence="2 3">
    <name type="scientific">Papaver somniferum</name>
    <name type="common">Opium poppy</name>
    <dbReference type="NCBI Taxonomy" id="3469"/>
    <lineage>
        <taxon>Eukaryota</taxon>
        <taxon>Viridiplantae</taxon>
        <taxon>Streptophyta</taxon>
        <taxon>Embryophyta</taxon>
        <taxon>Tracheophyta</taxon>
        <taxon>Spermatophyta</taxon>
        <taxon>Magnoliopsida</taxon>
        <taxon>Ranunculales</taxon>
        <taxon>Papaveraceae</taxon>
        <taxon>Papaveroideae</taxon>
        <taxon>Papaver</taxon>
    </lineage>
</organism>
<dbReference type="Gramene" id="RZC50671">
    <property type="protein sequence ID" value="RZC50671"/>
    <property type="gene ID" value="C5167_019103"/>
</dbReference>
<proteinExistence type="predicted"/>
<dbReference type="STRING" id="3469.A0A4Y7ISH5"/>
<name>A0A4Y7ISH5_PAPSO</name>
<evidence type="ECO:0000313" key="2">
    <source>
        <dbReference type="EMBL" id="RZC50671.1"/>
    </source>
</evidence>
<dbReference type="AlphaFoldDB" id="A0A4Y7ISH5"/>
<dbReference type="Proteomes" id="UP000316621">
    <property type="component" value="Chromosome 2"/>
</dbReference>
<evidence type="ECO:0008006" key="4">
    <source>
        <dbReference type="Google" id="ProtNLM"/>
    </source>
</evidence>
<keyword evidence="1" id="KW-0812">Transmembrane</keyword>